<evidence type="ECO:0000313" key="3">
    <source>
        <dbReference type="Proteomes" id="UP000646053"/>
    </source>
</evidence>
<name>A0A8J7YX35_9CYAN</name>
<dbReference type="Proteomes" id="UP000646053">
    <property type="component" value="Unassembled WGS sequence"/>
</dbReference>
<accession>A0A8J7YX35</accession>
<evidence type="ECO:0000313" key="2">
    <source>
        <dbReference type="EMBL" id="NDJ16257.1"/>
    </source>
</evidence>
<comment type="caution">
    <text evidence="2">The sequence shown here is derived from an EMBL/GenBank/DDBJ whole genome shotgun (WGS) entry which is preliminary data.</text>
</comment>
<gene>
    <name evidence="2" type="ORF">GS601_02955</name>
</gene>
<sequence length="164" mass="18831">MGEVPYRMSGASPLHEQQDSPEDKRCSICLGKDDPMEYLYYLANASLTLRIVEFLHNRTQLPVSFMTVIHQIDGWVVRVKMEHELDTDQDGDFQAFMKELGIPYQPGIRIQMVLWGLETGQSPVEVMQRYQVAVVSHGTPDRVEIEEFRHQFVQGLGYCPETLA</sequence>
<proteinExistence type="predicted"/>
<dbReference type="AlphaFoldDB" id="A0A8J7YX35"/>
<keyword evidence="3" id="KW-1185">Reference proteome</keyword>
<protein>
    <submittedName>
        <fullName evidence="2">Uncharacterized protein</fullName>
    </submittedName>
</protein>
<organism evidence="2 3">
    <name type="scientific">Myxacorys almedinensis A</name>
    <dbReference type="NCBI Taxonomy" id="2690445"/>
    <lineage>
        <taxon>Bacteria</taxon>
        <taxon>Bacillati</taxon>
        <taxon>Cyanobacteriota</taxon>
        <taxon>Cyanophyceae</taxon>
        <taxon>Leptolyngbyales</taxon>
        <taxon>Leptolyngbyaceae</taxon>
        <taxon>Myxacorys</taxon>
        <taxon>Myxacorys almedinensis</taxon>
    </lineage>
</organism>
<dbReference type="EMBL" id="WVIE01000003">
    <property type="protein sequence ID" value="NDJ16257.1"/>
    <property type="molecule type" value="Genomic_DNA"/>
</dbReference>
<feature type="region of interest" description="Disordered" evidence="1">
    <location>
        <begin position="1"/>
        <end position="24"/>
    </location>
</feature>
<evidence type="ECO:0000256" key="1">
    <source>
        <dbReference type="SAM" id="MobiDB-lite"/>
    </source>
</evidence>
<reference evidence="2" key="1">
    <citation type="submission" date="2019-12" db="EMBL/GenBank/DDBJ databases">
        <title>High-Quality draft genome sequences of three cyanobacteria isolated from the limestone walls of the Old Cathedral of Coimbra.</title>
        <authorList>
            <person name="Tiago I."/>
            <person name="Soares F."/>
            <person name="Portugal A."/>
        </authorList>
    </citation>
    <scope>NUCLEOTIDE SEQUENCE</scope>
    <source>
        <strain evidence="2">A</strain>
    </source>
</reference>